<dbReference type="AlphaFoldDB" id="A0A7T0G241"/>
<dbReference type="KEGG" id="nva:G3M78_04825"/>
<proteinExistence type="predicted"/>
<accession>A0A7T0G241</accession>
<gene>
    <name evidence="2" type="ORF">G3M78_04825</name>
</gene>
<reference evidence="3" key="1">
    <citation type="submission" date="2020-02" db="EMBL/GenBank/DDBJ databases">
        <title>Genomic and physiological characterization of two novel Nitrospinaceae genera.</title>
        <authorList>
            <person name="Mueller A.J."/>
            <person name="Jung M.-Y."/>
            <person name="Strachan C.R."/>
            <person name="Herbold C.W."/>
            <person name="Kirkegaard R.H."/>
            <person name="Daims H."/>
        </authorList>
    </citation>
    <scope>NUCLEOTIDE SEQUENCE [LARGE SCALE GENOMIC DNA]</scope>
</reference>
<dbReference type="Proteomes" id="UP000594464">
    <property type="component" value="Chromosome"/>
</dbReference>
<feature type="compositionally biased region" description="Basic and acidic residues" evidence="1">
    <location>
        <begin position="1"/>
        <end position="31"/>
    </location>
</feature>
<sequence>MVEQSKVEQTKSTEEQKAEPKVKPEDVKPEDMGMLDSYGSFPIWLLKGIQLVTPEFLISKTPPPKPKVRN</sequence>
<evidence type="ECO:0000256" key="1">
    <source>
        <dbReference type="SAM" id="MobiDB-lite"/>
    </source>
</evidence>
<organism evidence="2 3">
    <name type="scientific">Candidatus Nitrohelix vancouverensis</name>
    <dbReference type="NCBI Taxonomy" id="2705534"/>
    <lineage>
        <taxon>Bacteria</taxon>
        <taxon>Pseudomonadati</taxon>
        <taxon>Nitrospinota/Tectimicrobiota group</taxon>
        <taxon>Nitrospinota</taxon>
        <taxon>Nitrospinia</taxon>
        <taxon>Nitrospinales</taxon>
        <taxon>Nitrospinaceae</taxon>
        <taxon>Candidatus Nitrohelix</taxon>
    </lineage>
</organism>
<protein>
    <submittedName>
        <fullName evidence="2">Uncharacterized protein</fullName>
    </submittedName>
</protein>
<name>A0A7T0G241_9BACT</name>
<feature type="region of interest" description="Disordered" evidence="1">
    <location>
        <begin position="1"/>
        <end position="33"/>
    </location>
</feature>
<dbReference type="EMBL" id="CP048620">
    <property type="protein sequence ID" value="QPJ63873.1"/>
    <property type="molecule type" value="Genomic_DNA"/>
</dbReference>
<evidence type="ECO:0000313" key="2">
    <source>
        <dbReference type="EMBL" id="QPJ63873.1"/>
    </source>
</evidence>
<evidence type="ECO:0000313" key="3">
    <source>
        <dbReference type="Proteomes" id="UP000594464"/>
    </source>
</evidence>